<feature type="transmembrane region" description="Helical" evidence="1">
    <location>
        <begin position="68"/>
        <end position="90"/>
    </location>
</feature>
<feature type="transmembrane region" description="Helical" evidence="1">
    <location>
        <begin position="102"/>
        <end position="122"/>
    </location>
</feature>
<evidence type="ECO:0000313" key="3">
    <source>
        <dbReference type="Proteomes" id="UP000064893"/>
    </source>
</evidence>
<keyword evidence="3" id="KW-1185">Reference proteome</keyword>
<dbReference type="EMBL" id="CP013118">
    <property type="protein sequence ID" value="ALO14887.1"/>
    <property type="molecule type" value="Genomic_DNA"/>
</dbReference>
<evidence type="ECO:0008006" key="4">
    <source>
        <dbReference type="Google" id="ProtNLM"/>
    </source>
</evidence>
<evidence type="ECO:0000313" key="2">
    <source>
        <dbReference type="EMBL" id="ALO14887.1"/>
    </source>
</evidence>
<protein>
    <recommendedName>
        <fullName evidence="4">DUF4405 domain-containing protein</fullName>
    </recommendedName>
</protein>
<dbReference type="AlphaFoldDB" id="A0A0S2HXU5"/>
<proteinExistence type="predicted"/>
<feature type="transmembrane region" description="Helical" evidence="1">
    <location>
        <begin position="38"/>
        <end position="56"/>
    </location>
</feature>
<keyword evidence="1" id="KW-0472">Membrane</keyword>
<name>A0A0S2HXU5_9BACT</name>
<organism evidence="2 3">
    <name type="scientific">Salinivirga cyanobacteriivorans</name>
    <dbReference type="NCBI Taxonomy" id="1307839"/>
    <lineage>
        <taxon>Bacteria</taxon>
        <taxon>Pseudomonadati</taxon>
        <taxon>Bacteroidota</taxon>
        <taxon>Bacteroidia</taxon>
        <taxon>Bacteroidales</taxon>
        <taxon>Salinivirgaceae</taxon>
        <taxon>Salinivirga</taxon>
    </lineage>
</organism>
<dbReference type="Proteomes" id="UP000064893">
    <property type="component" value="Chromosome"/>
</dbReference>
<gene>
    <name evidence="2" type="ORF">L21SP5_01232</name>
</gene>
<reference evidence="2 3" key="1">
    <citation type="submission" date="2015-11" db="EMBL/GenBank/DDBJ databases">
        <title>Description and complete genome sequence of a novel strain predominating in hypersaline microbial mats and representing a new family of the Bacteriodetes phylum.</title>
        <authorList>
            <person name="Spring S."/>
            <person name="Bunk B."/>
            <person name="Sproer C."/>
            <person name="Klenk H.-P."/>
        </authorList>
    </citation>
    <scope>NUCLEOTIDE SEQUENCE [LARGE SCALE GENOMIC DNA]</scope>
    <source>
        <strain evidence="2 3">L21-Spi-D4</strain>
    </source>
</reference>
<sequence>MRIHETYFLIGAALLVLSILVGFWLGKQGAPYKMLPSTLHKISAVGGIVLFVLAYLKLSKQATLPSAMTTLSIVTAVLLAAAIITGAIISNRNTGEGIIIRIHNATSIGSVLSLIGLVIYYLRHT</sequence>
<keyword evidence="1" id="KW-1133">Transmembrane helix</keyword>
<evidence type="ECO:0000256" key="1">
    <source>
        <dbReference type="SAM" id="Phobius"/>
    </source>
</evidence>
<accession>A0A0S2HXU5</accession>
<dbReference type="KEGG" id="blq:L21SP5_01232"/>
<keyword evidence="1" id="KW-0812">Transmembrane</keyword>
<dbReference type="RefSeq" id="WP_057952398.1">
    <property type="nucleotide sequence ID" value="NZ_CP013118.1"/>
</dbReference>
<feature type="transmembrane region" description="Helical" evidence="1">
    <location>
        <begin position="7"/>
        <end position="26"/>
    </location>
</feature>